<comment type="subcellular location">
    <subcellularLocation>
        <location evidence="1">Membrane</location>
        <topology evidence="1">Multi-pass membrane protein</topology>
    </subcellularLocation>
</comment>
<keyword evidence="4 5" id="KW-0472">Membrane</keyword>
<dbReference type="OrthoDB" id="5006039at2"/>
<dbReference type="EMBL" id="BJMD01000007">
    <property type="protein sequence ID" value="GEB18568.1"/>
    <property type="molecule type" value="Genomic_DNA"/>
</dbReference>
<accession>A0A4Y3NHM6</accession>
<feature type="transmembrane region" description="Helical" evidence="5">
    <location>
        <begin position="6"/>
        <end position="27"/>
    </location>
</feature>
<gene>
    <name evidence="7" type="ORF">AAU01_13230</name>
</gene>
<evidence type="ECO:0000256" key="5">
    <source>
        <dbReference type="SAM" id="Phobius"/>
    </source>
</evidence>
<protein>
    <recommendedName>
        <fullName evidence="6">Methylamine utilisation protein MauE domain-containing protein</fullName>
    </recommendedName>
</protein>
<dbReference type="UniPathway" id="UPA00895"/>
<reference evidence="7 8" key="1">
    <citation type="submission" date="2019-06" db="EMBL/GenBank/DDBJ databases">
        <title>Whole genome shotgun sequence of Paenarthrobacter aurescens NBRC 12136.</title>
        <authorList>
            <person name="Hosoyama A."/>
            <person name="Uohara A."/>
            <person name="Ohji S."/>
            <person name="Ichikawa N."/>
        </authorList>
    </citation>
    <scope>NUCLEOTIDE SEQUENCE [LARGE SCALE GENOMIC DNA]</scope>
    <source>
        <strain evidence="7 8">NBRC 12136</strain>
    </source>
</reference>
<dbReference type="RefSeq" id="WP_141282825.1">
    <property type="nucleotide sequence ID" value="NZ_BAAAWK010000001.1"/>
</dbReference>
<comment type="caution">
    <text evidence="7">The sequence shown here is derived from an EMBL/GenBank/DDBJ whole genome shotgun (WGS) entry which is preliminary data.</text>
</comment>
<dbReference type="SUPFAM" id="SSF52833">
    <property type="entry name" value="Thioredoxin-like"/>
    <property type="match status" value="1"/>
</dbReference>
<evidence type="ECO:0000256" key="4">
    <source>
        <dbReference type="ARBA" id="ARBA00023136"/>
    </source>
</evidence>
<dbReference type="GeneID" id="97299096"/>
<feature type="transmembrane region" description="Helical" evidence="5">
    <location>
        <begin position="76"/>
        <end position="100"/>
    </location>
</feature>
<feature type="domain" description="Methylamine utilisation protein MauE" evidence="6">
    <location>
        <begin position="12"/>
        <end position="137"/>
    </location>
</feature>
<evidence type="ECO:0000256" key="2">
    <source>
        <dbReference type="ARBA" id="ARBA00022692"/>
    </source>
</evidence>
<evidence type="ECO:0000313" key="7">
    <source>
        <dbReference type="EMBL" id="GEB18568.1"/>
    </source>
</evidence>
<evidence type="ECO:0000259" key="6">
    <source>
        <dbReference type="Pfam" id="PF07291"/>
    </source>
</evidence>
<evidence type="ECO:0000256" key="3">
    <source>
        <dbReference type="ARBA" id="ARBA00022989"/>
    </source>
</evidence>
<organism evidence="7 8">
    <name type="scientific">Paenarthrobacter aurescens</name>
    <name type="common">Arthrobacter aurescens</name>
    <dbReference type="NCBI Taxonomy" id="43663"/>
    <lineage>
        <taxon>Bacteria</taxon>
        <taxon>Bacillati</taxon>
        <taxon>Actinomycetota</taxon>
        <taxon>Actinomycetes</taxon>
        <taxon>Micrococcales</taxon>
        <taxon>Micrococcaceae</taxon>
        <taxon>Paenarthrobacter</taxon>
    </lineage>
</organism>
<dbReference type="GO" id="GO:0030416">
    <property type="term" value="P:methylamine metabolic process"/>
    <property type="evidence" value="ECO:0007669"/>
    <property type="project" value="InterPro"/>
</dbReference>
<proteinExistence type="predicted"/>
<dbReference type="AlphaFoldDB" id="A0A4Y3NHM6"/>
<feature type="transmembrane region" description="Helical" evidence="5">
    <location>
        <begin position="121"/>
        <end position="145"/>
    </location>
</feature>
<evidence type="ECO:0000256" key="1">
    <source>
        <dbReference type="ARBA" id="ARBA00004141"/>
    </source>
</evidence>
<keyword evidence="8" id="KW-1185">Reference proteome</keyword>
<dbReference type="InterPro" id="IPR009908">
    <property type="entry name" value="Methylamine_util_MauE"/>
</dbReference>
<dbReference type="GO" id="GO:0016020">
    <property type="term" value="C:membrane"/>
    <property type="evidence" value="ECO:0007669"/>
    <property type="project" value="UniProtKB-SubCell"/>
</dbReference>
<dbReference type="Gene3D" id="3.40.30.10">
    <property type="entry name" value="Glutaredoxin"/>
    <property type="match status" value="1"/>
</dbReference>
<name>A0A4Y3NHM6_PAEAU</name>
<evidence type="ECO:0000313" key="8">
    <source>
        <dbReference type="Proteomes" id="UP000317715"/>
    </source>
</evidence>
<dbReference type="InterPro" id="IPR036249">
    <property type="entry name" value="Thioredoxin-like_sf"/>
</dbReference>
<keyword evidence="2 5" id="KW-0812">Transmembrane</keyword>
<keyword evidence="3 5" id="KW-1133">Transmembrane helix</keyword>
<dbReference type="Pfam" id="PF07291">
    <property type="entry name" value="MauE"/>
    <property type="match status" value="1"/>
</dbReference>
<feature type="transmembrane region" description="Helical" evidence="5">
    <location>
        <begin position="151"/>
        <end position="170"/>
    </location>
</feature>
<dbReference type="Proteomes" id="UP000317715">
    <property type="component" value="Unassembled WGS sequence"/>
</dbReference>
<sequence length="324" mass="33656">MDSLMFLSALSGSLAACVAVTFLFAAWGKLMSPGSVAAGMESMGIPSFLRHRLIARGLPWIEIAIAVGLLTAPGMWFLLFAAGALLLSAAFLAIVWLAAIKKEPAQCNCFGTKKTTIGRWTVIRNAVLAIAAGAALAGGGPGFLWRADLPAAVAGFLVVALAVLAGVAVAPEITGVDGGLPAVKRSSELGLRDVRLQTVNLQSIARESPVVLLFTRRGCPSCMIAGDALKAWQARTAGLATARLVMDESPQSALELHPDLADHLLLDSGKMAARLMNISKFPSAFLIGRDGEFATPAIEGPKDIAEFLDVLGDTLIAAQVGAAK</sequence>